<evidence type="ECO:0000256" key="8">
    <source>
        <dbReference type="SAM" id="Phobius"/>
    </source>
</evidence>
<reference evidence="11" key="2">
    <citation type="submission" date="2023-11" db="UniProtKB">
        <authorList>
            <consortium name="WormBaseParasite"/>
        </authorList>
    </citation>
    <scope>IDENTIFICATION</scope>
</reference>
<feature type="transmembrane region" description="Helical" evidence="8">
    <location>
        <begin position="296"/>
        <end position="317"/>
    </location>
</feature>
<evidence type="ECO:0008006" key="12">
    <source>
        <dbReference type="Google" id="ProtNLM"/>
    </source>
</evidence>
<dbReference type="GO" id="GO:0005637">
    <property type="term" value="C:nuclear inner membrane"/>
    <property type="evidence" value="ECO:0007669"/>
    <property type="project" value="UniProtKB-SubCell"/>
</dbReference>
<evidence type="ECO:0000313" key="11">
    <source>
        <dbReference type="WBParaSite" id="TREG1_89590.1"/>
    </source>
</evidence>
<dbReference type="InterPro" id="IPR019358">
    <property type="entry name" value="NEMP_fam"/>
</dbReference>
<keyword evidence="3 8" id="KW-0812">Transmembrane</keyword>
<evidence type="ECO:0000256" key="3">
    <source>
        <dbReference type="ARBA" id="ARBA00022692"/>
    </source>
</evidence>
<feature type="signal peptide" evidence="9">
    <location>
        <begin position="1"/>
        <end position="18"/>
    </location>
</feature>
<keyword evidence="4 9" id="KW-0732">Signal</keyword>
<evidence type="ECO:0000256" key="2">
    <source>
        <dbReference type="ARBA" id="ARBA00005748"/>
    </source>
</evidence>
<sequence>MFVITSCIFYLLLRLVCSTETLQTVYHLQESLEIPVVHKESFVICPVLSAVRDWPFMVFGHYLVNVGYDVTNSLGFSEPSFKVHTRWLGQSDTESVKQMSGLHDSTSLIDFHITAFEADDSKNNEIIQSNNSKVFFTLPPTPNMCFMIFDIQPTYKHSGRLKISSALEFDRNRLVQSSVGLLIVICSNSLANSIVFYYLSGVSIIVFCCLLLIIMILIKMMPMRRVGAMLQGAVFFLGGTLGLTFVLIKYLRSVVFNAMMSNWEFVFGYVSVVSICSFVILYWLQVPDKLIQSYPRTKIITTIFLRLTGSLLFVYSMRLPVVNFSDLTFLKFIENRFALSGIFEALDKYSDLLIRVCMIFCVNIITTILQRHLNHSKKPESFSKISVQNQVFNTPHTCQHYMPGSPWAASSPCYHDAGFVSEKDTSYGLHSQFSDYNVMKSTPWTSEHPSIHKRQSYVSRRESQHLCKYEILTDDED</sequence>
<feature type="chain" id="PRO_5041733613" description="Intimal thickness related receptor IRP domain-containing protein" evidence="9">
    <location>
        <begin position="19"/>
        <end position="477"/>
    </location>
</feature>
<comment type="subcellular location">
    <subcellularLocation>
        <location evidence="1">Nucleus inner membrane</location>
        <topology evidence="1">Multi-pass membrane protein</topology>
        <orientation evidence="1">Nucleoplasmic side</orientation>
    </subcellularLocation>
</comment>
<reference evidence="10" key="1">
    <citation type="submission" date="2022-06" db="EMBL/GenBank/DDBJ databases">
        <authorList>
            <person name="Berger JAMES D."/>
            <person name="Berger JAMES D."/>
        </authorList>
    </citation>
    <scope>NUCLEOTIDE SEQUENCE [LARGE SCALE GENOMIC DNA]</scope>
</reference>
<keyword evidence="5 8" id="KW-1133">Transmembrane helix</keyword>
<dbReference type="Pfam" id="PF10225">
    <property type="entry name" value="NEMP"/>
    <property type="match status" value="1"/>
</dbReference>
<proteinExistence type="inferred from homology"/>
<evidence type="ECO:0000313" key="10">
    <source>
        <dbReference type="Proteomes" id="UP000050795"/>
    </source>
</evidence>
<feature type="transmembrane region" description="Helical" evidence="8">
    <location>
        <begin position="263"/>
        <end position="284"/>
    </location>
</feature>
<dbReference type="Proteomes" id="UP000050795">
    <property type="component" value="Unassembled WGS sequence"/>
</dbReference>
<keyword evidence="7" id="KW-0539">Nucleus</keyword>
<evidence type="ECO:0000256" key="1">
    <source>
        <dbReference type="ARBA" id="ARBA00004575"/>
    </source>
</evidence>
<organism evidence="10 11">
    <name type="scientific">Trichobilharzia regenti</name>
    <name type="common">Nasal bird schistosome</name>
    <dbReference type="NCBI Taxonomy" id="157069"/>
    <lineage>
        <taxon>Eukaryota</taxon>
        <taxon>Metazoa</taxon>
        <taxon>Spiralia</taxon>
        <taxon>Lophotrochozoa</taxon>
        <taxon>Platyhelminthes</taxon>
        <taxon>Trematoda</taxon>
        <taxon>Digenea</taxon>
        <taxon>Strigeidida</taxon>
        <taxon>Schistosomatoidea</taxon>
        <taxon>Schistosomatidae</taxon>
        <taxon>Trichobilharzia</taxon>
    </lineage>
</organism>
<dbReference type="WBParaSite" id="TREG1_89590.1">
    <property type="protein sequence ID" value="TREG1_89590.1"/>
    <property type="gene ID" value="TREG1_89590"/>
</dbReference>
<dbReference type="PANTHER" id="PTHR13598">
    <property type="entry name" value="AT07567P-RELATED"/>
    <property type="match status" value="1"/>
</dbReference>
<dbReference type="AlphaFoldDB" id="A0AA85KB07"/>
<evidence type="ECO:0000256" key="7">
    <source>
        <dbReference type="ARBA" id="ARBA00023242"/>
    </source>
</evidence>
<comment type="similarity">
    <text evidence="2">Belongs to the NEMP family.</text>
</comment>
<feature type="transmembrane region" description="Helical" evidence="8">
    <location>
        <begin position="352"/>
        <end position="369"/>
    </location>
</feature>
<evidence type="ECO:0000256" key="6">
    <source>
        <dbReference type="ARBA" id="ARBA00023136"/>
    </source>
</evidence>
<name>A0AA85KB07_TRIRE</name>
<accession>A0AA85KB07</accession>
<keyword evidence="6 8" id="KW-0472">Membrane</keyword>
<keyword evidence="10" id="KW-1185">Reference proteome</keyword>
<evidence type="ECO:0000256" key="4">
    <source>
        <dbReference type="ARBA" id="ARBA00022729"/>
    </source>
</evidence>
<dbReference type="PANTHER" id="PTHR13598:SF1">
    <property type="entry name" value="AT07567P-RELATED"/>
    <property type="match status" value="1"/>
</dbReference>
<feature type="transmembrane region" description="Helical" evidence="8">
    <location>
        <begin position="230"/>
        <end position="251"/>
    </location>
</feature>
<evidence type="ECO:0000256" key="9">
    <source>
        <dbReference type="SAM" id="SignalP"/>
    </source>
</evidence>
<protein>
    <recommendedName>
        <fullName evidence="12">Intimal thickness related receptor IRP domain-containing protein</fullName>
    </recommendedName>
</protein>
<evidence type="ECO:0000256" key="5">
    <source>
        <dbReference type="ARBA" id="ARBA00022989"/>
    </source>
</evidence>
<feature type="transmembrane region" description="Helical" evidence="8">
    <location>
        <begin position="195"/>
        <end position="218"/>
    </location>
</feature>